<dbReference type="AlphaFoldDB" id="A0A517TW68"/>
<keyword evidence="1" id="KW-1133">Transmembrane helix</keyword>
<dbReference type="KEGG" id="llh:I41_17940"/>
<accession>A0A517TW68</accession>
<gene>
    <name evidence="2" type="ORF">I41_17940</name>
</gene>
<feature type="transmembrane region" description="Helical" evidence="1">
    <location>
        <begin position="12"/>
        <end position="32"/>
    </location>
</feature>
<evidence type="ECO:0000313" key="3">
    <source>
        <dbReference type="Proteomes" id="UP000317909"/>
    </source>
</evidence>
<keyword evidence="3" id="KW-1185">Reference proteome</keyword>
<keyword evidence="1" id="KW-0812">Transmembrane</keyword>
<evidence type="ECO:0000313" key="2">
    <source>
        <dbReference type="EMBL" id="QDT72612.1"/>
    </source>
</evidence>
<protein>
    <submittedName>
        <fullName evidence="2">Uncharacterized protein</fullName>
    </submittedName>
</protein>
<dbReference type="EMBL" id="CP036339">
    <property type="protein sequence ID" value="QDT72612.1"/>
    <property type="molecule type" value="Genomic_DNA"/>
</dbReference>
<organism evidence="2 3">
    <name type="scientific">Lacipirellula limnantheis</name>
    <dbReference type="NCBI Taxonomy" id="2528024"/>
    <lineage>
        <taxon>Bacteria</taxon>
        <taxon>Pseudomonadati</taxon>
        <taxon>Planctomycetota</taxon>
        <taxon>Planctomycetia</taxon>
        <taxon>Pirellulales</taxon>
        <taxon>Lacipirellulaceae</taxon>
        <taxon>Lacipirellula</taxon>
    </lineage>
</organism>
<name>A0A517TW68_9BACT</name>
<proteinExistence type="predicted"/>
<reference evidence="2 3" key="1">
    <citation type="submission" date="2019-02" db="EMBL/GenBank/DDBJ databases">
        <title>Deep-cultivation of Planctomycetes and their phenomic and genomic characterization uncovers novel biology.</title>
        <authorList>
            <person name="Wiegand S."/>
            <person name="Jogler M."/>
            <person name="Boedeker C."/>
            <person name="Pinto D."/>
            <person name="Vollmers J."/>
            <person name="Rivas-Marin E."/>
            <person name="Kohn T."/>
            <person name="Peeters S.H."/>
            <person name="Heuer A."/>
            <person name="Rast P."/>
            <person name="Oberbeckmann S."/>
            <person name="Bunk B."/>
            <person name="Jeske O."/>
            <person name="Meyerdierks A."/>
            <person name="Storesund J.E."/>
            <person name="Kallscheuer N."/>
            <person name="Luecker S."/>
            <person name="Lage O.M."/>
            <person name="Pohl T."/>
            <person name="Merkel B.J."/>
            <person name="Hornburger P."/>
            <person name="Mueller R.-W."/>
            <person name="Bruemmer F."/>
            <person name="Labrenz M."/>
            <person name="Spormann A.M."/>
            <person name="Op den Camp H."/>
            <person name="Overmann J."/>
            <person name="Amann R."/>
            <person name="Jetten M.S.M."/>
            <person name="Mascher T."/>
            <person name="Medema M.H."/>
            <person name="Devos D.P."/>
            <person name="Kaster A.-K."/>
            <person name="Ovreas L."/>
            <person name="Rohde M."/>
            <person name="Galperin M.Y."/>
            <person name="Jogler C."/>
        </authorList>
    </citation>
    <scope>NUCLEOTIDE SEQUENCE [LARGE SCALE GENOMIC DNA]</scope>
    <source>
        <strain evidence="2 3">I41</strain>
    </source>
</reference>
<sequence length="184" mass="20071">MEPDPQSFRFSLRRLLTIVVAIAVGVALYQAAFGPPSMSRLFGGAENLAIVRESTRVEAYRLVPPPGSRPNEDDLSPFDFNVVAGPVVVPAEMANDLATTLLSPNTYDWDAAKACGYPVYGVKLSFFRGNDRVDVFFCFQCADLAVTRDGEKFGIGDFSPQERPFVAAVKQLFSDDAGIQAIRP</sequence>
<evidence type="ECO:0000256" key="1">
    <source>
        <dbReference type="SAM" id="Phobius"/>
    </source>
</evidence>
<keyword evidence="1" id="KW-0472">Membrane</keyword>
<dbReference type="Proteomes" id="UP000317909">
    <property type="component" value="Chromosome"/>
</dbReference>